<feature type="compositionally biased region" description="Acidic residues" evidence="5">
    <location>
        <begin position="256"/>
        <end position="269"/>
    </location>
</feature>
<dbReference type="OrthoDB" id="10260961at2759"/>
<keyword evidence="8" id="KW-1185">Reference proteome</keyword>
<dbReference type="SUPFAM" id="SSF48371">
    <property type="entry name" value="ARM repeat"/>
    <property type="match status" value="1"/>
</dbReference>
<keyword evidence="3" id="KW-0539">Nucleus</keyword>
<feature type="region of interest" description="Disordered" evidence="5">
    <location>
        <begin position="185"/>
        <end position="228"/>
    </location>
</feature>
<evidence type="ECO:0000256" key="1">
    <source>
        <dbReference type="ARBA" id="ARBA00004604"/>
    </source>
</evidence>
<evidence type="ECO:0000256" key="3">
    <source>
        <dbReference type="ARBA" id="ARBA00023242"/>
    </source>
</evidence>
<feature type="region of interest" description="Disordered" evidence="5">
    <location>
        <begin position="1"/>
        <end position="89"/>
    </location>
</feature>
<dbReference type="EMBL" id="OU895877">
    <property type="protein sequence ID" value="CAG9800945.1"/>
    <property type="molecule type" value="Genomic_DNA"/>
</dbReference>
<evidence type="ECO:0000313" key="7">
    <source>
        <dbReference type="EMBL" id="CAG9800945.1"/>
    </source>
</evidence>
<dbReference type="Pfam" id="PF02854">
    <property type="entry name" value="MIF4G"/>
    <property type="match status" value="1"/>
</dbReference>
<feature type="compositionally biased region" description="Basic and acidic residues" evidence="5">
    <location>
        <begin position="366"/>
        <end position="376"/>
    </location>
</feature>
<feature type="domain" description="MI" evidence="6">
    <location>
        <begin position="677"/>
        <end position="790"/>
    </location>
</feature>
<dbReference type="AlphaFoldDB" id="A0A9N9WR50"/>
<comment type="subcellular location">
    <subcellularLocation>
        <location evidence="1">Nucleus</location>
        <location evidence="1">Nucleolus</location>
    </subcellularLocation>
</comment>
<dbReference type="GO" id="GO:0003723">
    <property type="term" value="F:RNA binding"/>
    <property type="evidence" value="ECO:0007669"/>
    <property type="project" value="InterPro"/>
</dbReference>
<feature type="compositionally biased region" description="Acidic residues" evidence="5">
    <location>
        <begin position="281"/>
        <end position="321"/>
    </location>
</feature>
<gene>
    <name evidence="7" type="ORF">CHIRRI_LOCUS3882</name>
</gene>
<feature type="compositionally biased region" description="Basic residues" evidence="5">
    <location>
        <begin position="1"/>
        <end position="43"/>
    </location>
</feature>
<dbReference type="Pfam" id="PF02847">
    <property type="entry name" value="MA3"/>
    <property type="match status" value="1"/>
</dbReference>
<dbReference type="Gene3D" id="1.25.40.180">
    <property type="match status" value="1"/>
</dbReference>
<name>A0A9N9WR50_9DIPT</name>
<feature type="coiled-coil region" evidence="4">
    <location>
        <begin position="97"/>
        <end position="150"/>
    </location>
</feature>
<evidence type="ECO:0000259" key="6">
    <source>
        <dbReference type="PROSITE" id="PS51366"/>
    </source>
</evidence>
<evidence type="ECO:0000256" key="4">
    <source>
        <dbReference type="SAM" id="Coils"/>
    </source>
</evidence>
<feature type="compositionally biased region" description="Acidic residues" evidence="5">
    <location>
        <begin position="73"/>
        <end position="89"/>
    </location>
</feature>
<reference evidence="7" key="2">
    <citation type="submission" date="2022-10" db="EMBL/GenBank/DDBJ databases">
        <authorList>
            <consortium name="ENA_rothamsted_submissions"/>
            <consortium name="culmorum"/>
            <person name="King R."/>
        </authorList>
    </citation>
    <scope>NUCLEOTIDE SEQUENCE</scope>
</reference>
<dbReference type="GO" id="GO:0005730">
    <property type="term" value="C:nucleolus"/>
    <property type="evidence" value="ECO:0007669"/>
    <property type="project" value="UniProtKB-SubCell"/>
</dbReference>
<reference evidence="7" key="1">
    <citation type="submission" date="2022-01" db="EMBL/GenBank/DDBJ databases">
        <authorList>
            <person name="King R."/>
        </authorList>
    </citation>
    <scope>NUCLEOTIDE SEQUENCE</scope>
</reference>
<dbReference type="PANTHER" id="PTHR18034:SF4">
    <property type="entry name" value="NUCLEOLAR MIF4G DOMAIN-CONTAINING PROTEIN 1"/>
    <property type="match status" value="1"/>
</dbReference>
<proteinExistence type="inferred from homology"/>
<dbReference type="PROSITE" id="PS51366">
    <property type="entry name" value="MI"/>
    <property type="match status" value="1"/>
</dbReference>
<feature type="region of interest" description="Disordered" evidence="5">
    <location>
        <begin position="242"/>
        <end position="376"/>
    </location>
</feature>
<dbReference type="SMART" id="SM00544">
    <property type="entry name" value="MA3"/>
    <property type="match status" value="1"/>
</dbReference>
<evidence type="ECO:0000313" key="8">
    <source>
        <dbReference type="Proteomes" id="UP001153620"/>
    </source>
</evidence>
<feature type="compositionally biased region" description="Basic and acidic residues" evidence="5">
    <location>
        <begin position="335"/>
        <end position="355"/>
    </location>
</feature>
<dbReference type="InterPro" id="IPR003891">
    <property type="entry name" value="Initiation_fac_eIF4g_MI"/>
</dbReference>
<sequence>MKPKLNKFRKQKPKQKTRKDLRKEKRNQKKSNRFNYHNTKKGKNGTSKDNQQVKKKNKDEFDSEIEFDKSDNENFDEMDEEIPSSDDEVVQPVKSKIDGKENQLQKFIDRQKKEQDEYFNEIKSSRVEQLQQANEDEDKLIGKYEKLLKLNKKKRKDGGISKFNDGLDYLLELCTDDSIQKMYKAAKEAADFEDPDESLPKKPPKKKRKKNVQESDDEPDPEEVKELTKKAEKLKKFEEKYFGDDEDFFKNNPEIDSCDGSDSELEGDEHESNKSFGSDNNDSESDNEDPVGSESDNEDPEGSGSDNEDLEGSGSDNEDLEGSGSNNESEEEVKEDIYGRKIDKKGKLIQEDKSKYVPPHLRKSLKSIDAESDPKRREKLQNLKRQINGFVNRLAEANLHRISIDIENLYSSNARNDMNTVLTEVIQNSLISNVLARDRAVLENTLLIAVLHANIGSEIGAFFLQILVERFDRLFKMIDATEVENKELDNVIFVICHLYTYKLFKHNIIYEILEKLCSKLTEKRIECILLVLKSIGFILRKDDPVALKEFILKAQKMLNSKEVESNTRITYMLDVLMAIKNNNVTKIPQYDATIVDHFRKLLKQFIRSGKYVTTLAITLDDLLNAEERGKWWLVGSAWSGNDTQDRNKKSDFQEETTNDEHRNKIMALAKKQRMNTDAKRNVFYVLMTAEDYVDAFEKILSSTNDERTIISVILHCCLSEKEYNEYYSVLAQKFCEHNRKYLLAIQFAVWDKIKELDNLNVKHINNLSRFLIFLIENDNLPLSVLKVVEFAQIEKSALRLVRQVMLGLLLAKEENFERTFERIEPSMKLNAFKDQLRLFLKVFLLKDNTLKINEEQMMKLQARIEKAEKFLSSSHM</sequence>
<dbReference type="SMART" id="SM00543">
    <property type="entry name" value="MIF4G"/>
    <property type="match status" value="1"/>
</dbReference>
<dbReference type="FunFam" id="1.25.40.180:FF:000032">
    <property type="entry name" value="Nucleolar MIF4G domain-containing protein 1"/>
    <property type="match status" value="1"/>
</dbReference>
<dbReference type="Proteomes" id="UP001153620">
    <property type="component" value="Chromosome 1"/>
</dbReference>
<dbReference type="InterPro" id="IPR050781">
    <property type="entry name" value="CWC22_splicing_factor"/>
</dbReference>
<evidence type="ECO:0000256" key="5">
    <source>
        <dbReference type="SAM" id="MobiDB-lite"/>
    </source>
</evidence>
<dbReference type="PANTHER" id="PTHR18034">
    <property type="entry name" value="CELL CYCLE CONTROL PROTEIN CWF22-RELATED"/>
    <property type="match status" value="1"/>
</dbReference>
<dbReference type="GO" id="GO:0042274">
    <property type="term" value="P:ribosomal small subunit biogenesis"/>
    <property type="evidence" value="ECO:0007669"/>
    <property type="project" value="TreeGrafter"/>
</dbReference>
<dbReference type="InterPro" id="IPR016024">
    <property type="entry name" value="ARM-type_fold"/>
</dbReference>
<accession>A0A9N9WR50</accession>
<evidence type="ECO:0000256" key="2">
    <source>
        <dbReference type="ARBA" id="ARBA00006856"/>
    </source>
</evidence>
<comment type="similarity">
    <text evidence="2">Belongs to the CWC22 family.</text>
</comment>
<protein>
    <recommendedName>
        <fullName evidence="6">MI domain-containing protein</fullName>
    </recommendedName>
</protein>
<dbReference type="InterPro" id="IPR003890">
    <property type="entry name" value="MIF4G-like_typ-3"/>
</dbReference>
<keyword evidence="4" id="KW-0175">Coiled coil</keyword>
<organism evidence="7 8">
    <name type="scientific">Chironomus riparius</name>
    <dbReference type="NCBI Taxonomy" id="315576"/>
    <lineage>
        <taxon>Eukaryota</taxon>
        <taxon>Metazoa</taxon>
        <taxon>Ecdysozoa</taxon>
        <taxon>Arthropoda</taxon>
        <taxon>Hexapoda</taxon>
        <taxon>Insecta</taxon>
        <taxon>Pterygota</taxon>
        <taxon>Neoptera</taxon>
        <taxon>Endopterygota</taxon>
        <taxon>Diptera</taxon>
        <taxon>Nematocera</taxon>
        <taxon>Chironomoidea</taxon>
        <taxon>Chironomidae</taxon>
        <taxon>Chironominae</taxon>
        <taxon>Chironomus</taxon>
    </lineage>
</organism>